<evidence type="ECO:0000256" key="5">
    <source>
        <dbReference type="ARBA" id="ARBA00050590"/>
    </source>
</evidence>
<dbReference type="GO" id="GO:0015420">
    <property type="term" value="F:ABC-type vitamin B12 transporter activity"/>
    <property type="evidence" value="ECO:0007669"/>
    <property type="project" value="UniProtKB-EC"/>
</dbReference>
<evidence type="ECO:0000256" key="2">
    <source>
        <dbReference type="ARBA" id="ARBA00022741"/>
    </source>
</evidence>
<keyword evidence="2" id="KW-0547">Nucleotide-binding</keyword>
<evidence type="ECO:0000259" key="12">
    <source>
        <dbReference type="PROSITE" id="PS50893"/>
    </source>
</evidence>
<feature type="domain" description="ABC transporter" evidence="12">
    <location>
        <begin position="2"/>
        <end position="237"/>
    </location>
</feature>
<proteinExistence type="predicted"/>
<dbReference type="InterPro" id="IPR027417">
    <property type="entry name" value="P-loop_NTPase"/>
</dbReference>
<feature type="region of interest" description="Disordered" evidence="11">
    <location>
        <begin position="403"/>
        <end position="424"/>
    </location>
</feature>
<dbReference type="FunFam" id="3.40.50.300:FF:000134">
    <property type="entry name" value="Iron-enterobactin ABC transporter ATP-binding protein"/>
    <property type="match status" value="1"/>
</dbReference>
<comment type="function">
    <text evidence="6">Required for corrinoid utilization. Probably part of the ABC transporter complex BtuCDF involved in cobalamin (vitamin B12) import. Probably responsible for energy coupling to the transport system.</text>
</comment>
<dbReference type="EC" id="7.6.2.8" evidence="8"/>
<evidence type="ECO:0000256" key="7">
    <source>
        <dbReference type="ARBA" id="ARBA00064420"/>
    </source>
</evidence>
<name>A0ABD5VIU5_9EURY</name>
<dbReference type="AlphaFoldDB" id="A0ABD5VIU5"/>
<dbReference type="Proteomes" id="UP001596395">
    <property type="component" value="Unassembled WGS sequence"/>
</dbReference>
<protein>
    <recommendedName>
        <fullName evidence="9">Cobalamin import ATP-binding protein BtuD</fullName>
        <ecNumber evidence="8">7.6.2.8</ecNumber>
    </recommendedName>
    <alternativeName>
        <fullName evidence="10">Vitamin B12-transporting ATPase</fullName>
    </alternativeName>
</protein>
<dbReference type="InterPro" id="IPR003593">
    <property type="entry name" value="AAA+_ATPase"/>
</dbReference>
<evidence type="ECO:0000256" key="8">
    <source>
        <dbReference type="ARBA" id="ARBA00066387"/>
    </source>
</evidence>
<feature type="compositionally biased region" description="Basic and acidic residues" evidence="11">
    <location>
        <begin position="403"/>
        <end position="416"/>
    </location>
</feature>
<dbReference type="SUPFAM" id="SSF52540">
    <property type="entry name" value="P-loop containing nucleoside triphosphate hydrolases"/>
    <property type="match status" value="1"/>
</dbReference>
<comment type="catalytic activity">
    <reaction evidence="5">
        <text>an R-cob(III)alamin(out) + ATP + H2O = an R-cob(III)alamin(in) + ADP + phosphate + H(+)</text>
        <dbReference type="Rhea" id="RHEA:17873"/>
        <dbReference type="ChEBI" id="CHEBI:15377"/>
        <dbReference type="ChEBI" id="CHEBI:15378"/>
        <dbReference type="ChEBI" id="CHEBI:30616"/>
        <dbReference type="ChEBI" id="CHEBI:43474"/>
        <dbReference type="ChEBI" id="CHEBI:140785"/>
        <dbReference type="ChEBI" id="CHEBI:456216"/>
        <dbReference type="EC" id="7.6.2.8"/>
    </reaction>
</comment>
<keyword evidence="3 13" id="KW-0067">ATP-binding</keyword>
<evidence type="ECO:0000313" key="13">
    <source>
        <dbReference type="EMBL" id="MFC6953643.1"/>
    </source>
</evidence>
<dbReference type="EMBL" id="JBHSXN010000002">
    <property type="protein sequence ID" value="MFC6953643.1"/>
    <property type="molecule type" value="Genomic_DNA"/>
</dbReference>
<evidence type="ECO:0000256" key="3">
    <source>
        <dbReference type="ARBA" id="ARBA00022840"/>
    </source>
</evidence>
<dbReference type="PANTHER" id="PTHR42794">
    <property type="entry name" value="HEMIN IMPORT ATP-BINDING PROTEIN HMUV"/>
    <property type="match status" value="1"/>
</dbReference>
<evidence type="ECO:0000256" key="11">
    <source>
        <dbReference type="SAM" id="MobiDB-lite"/>
    </source>
</evidence>
<dbReference type="SMART" id="SM00382">
    <property type="entry name" value="AAA"/>
    <property type="match status" value="1"/>
</dbReference>
<accession>A0ABD5VIU5</accession>
<keyword evidence="4" id="KW-1278">Translocase</keyword>
<dbReference type="PANTHER" id="PTHR42794:SF1">
    <property type="entry name" value="HEMIN IMPORT ATP-BINDING PROTEIN HMUV"/>
    <property type="match status" value="1"/>
</dbReference>
<comment type="subunit">
    <text evidence="7">The complex is composed of two ATP-binding proteins (BtuD), two transmembrane proteins (BtuC) and a solute-binding protein (BtuF).</text>
</comment>
<dbReference type="NCBIfam" id="NF010068">
    <property type="entry name" value="PRK13548.1"/>
    <property type="match status" value="1"/>
</dbReference>
<gene>
    <name evidence="13" type="ORF">ACFQGB_12290</name>
</gene>
<evidence type="ECO:0000256" key="9">
    <source>
        <dbReference type="ARBA" id="ARBA00073649"/>
    </source>
</evidence>
<dbReference type="GO" id="GO:0005524">
    <property type="term" value="F:ATP binding"/>
    <property type="evidence" value="ECO:0007669"/>
    <property type="project" value="UniProtKB-KW"/>
</dbReference>
<dbReference type="Gene3D" id="3.40.50.300">
    <property type="entry name" value="P-loop containing nucleotide triphosphate hydrolases"/>
    <property type="match status" value="1"/>
</dbReference>
<dbReference type="CDD" id="cd03214">
    <property type="entry name" value="ABC_Iron-Siderophores_B12_Hemin"/>
    <property type="match status" value="1"/>
</dbReference>
<evidence type="ECO:0000256" key="10">
    <source>
        <dbReference type="ARBA" id="ARBA00077139"/>
    </source>
</evidence>
<dbReference type="RefSeq" id="WP_336350599.1">
    <property type="nucleotide sequence ID" value="NZ_JAZAQL010000002.1"/>
</dbReference>
<evidence type="ECO:0000256" key="4">
    <source>
        <dbReference type="ARBA" id="ARBA00022967"/>
    </source>
</evidence>
<keyword evidence="1" id="KW-0813">Transport</keyword>
<evidence type="ECO:0000313" key="14">
    <source>
        <dbReference type="Proteomes" id="UP001596395"/>
    </source>
</evidence>
<evidence type="ECO:0000256" key="6">
    <source>
        <dbReference type="ARBA" id="ARBA00058960"/>
    </source>
</evidence>
<organism evidence="13 14">
    <name type="scientific">Halorubellus litoreus</name>
    <dbReference type="NCBI Taxonomy" id="755308"/>
    <lineage>
        <taxon>Archaea</taxon>
        <taxon>Methanobacteriati</taxon>
        <taxon>Methanobacteriota</taxon>
        <taxon>Stenosarchaea group</taxon>
        <taxon>Halobacteria</taxon>
        <taxon>Halobacteriales</taxon>
        <taxon>Halorubellaceae</taxon>
        <taxon>Halorubellus</taxon>
    </lineage>
</organism>
<sequence>MIRVEDLTVSLGGTDVLDGVSMAVDDGEFVGLVGPNGAGKTTLLRCLSGVLSPDDGVVTVDGDAVGSLGARESSRRIAVVPQDTQLAFDFSVRDVVAMGRTPHRGRFDRATSEDRDVVDRAMDRTEVMRFADKAITAVSGGERQRVVLARALAQEAPVLLLDEPTASLDVNHQIRTLDLVADLVEDGRTAVAAIHDLSLAARYCDRLVLLADGGVVAAGPPERVLERATVADAFDADAAVVDDPVTGTPAVTPLSAPAWSLDAHVHVVGTGAQAGRVVTTLAAAGATVTAGPVPDGDAVATAATGVEASVVTVPAFQGVDEATARTVADLAGPAACAVAAGIVPAAALSALPDAMPTYAIRDATLPDAVHAGDRIGLDDLPTIVADGVRGNAAANDDAIRPIAFRDDTATTDRRGASDPQTTDD</sequence>
<keyword evidence="14" id="KW-1185">Reference proteome</keyword>
<dbReference type="InterPro" id="IPR003439">
    <property type="entry name" value="ABC_transporter-like_ATP-bd"/>
</dbReference>
<dbReference type="PROSITE" id="PS00211">
    <property type="entry name" value="ABC_TRANSPORTER_1"/>
    <property type="match status" value="1"/>
</dbReference>
<comment type="caution">
    <text evidence="13">The sequence shown here is derived from an EMBL/GenBank/DDBJ whole genome shotgun (WGS) entry which is preliminary data.</text>
</comment>
<reference evidence="13 14" key="1">
    <citation type="journal article" date="2019" name="Int. J. Syst. Evol. Microbiol.">
        <title>The Global Catalogue of Microorganisms (GCM) 10K type strain sequencing project: providing services to taxonomists for standard genome sequencing and annotation.</title>
        <authorList>
            <consortium name="The Broad Institute Genomics Platform"/>
            <consortium name="The Broad Institute Genome Sequencing Center for Infectious Disease"/>
            <person name="Wu L."/>
            <person name="Ma J."/>
        </authorList>
    </citation>
    <scope>NUCLEOTIDE SEQUENCE [LARGE SCALE GENOMIC DNA]</scope>
    <source>
        <strain evidence="13 14">GX26</strain>
    </source>
</reference>
<dbReference type="Pfam" id="PF00005">
    <property type="entry name" value="ABC_tran"/>
    <property type="match status" value="1"/>
</dbReference>
<dbReference type="InterPro" id="IPR017871">
    <property type="entry name" value="ABC_transporter-like_CS"/>
</dbReference>
<evidence type="ECO:0000256" key="1">
    <source>
        <dbReference type="ARBA" id="ARBA00022448"/>
    </source>
</evidence>
<dbReference type="PROSITE" id="PS50893">
    <property type="entry name" value="ABC_TRANSPORTER_2"/>
    <property type="match status" value="1"/>
</dbReference>